<proteinExistence type="predicted"/>
<gene>
    <name evidence="1" type="ORF">EI981_12605</name>
</gene>
<dbReference type="RefSeq" id="WP_126998620.1">
    <property type="nucleotide sequence ID" value="NZ_CP034346.1"/>
</dbReference>
<dbReference type="OrthoDB" id="8856529at2"/>
<organism evidence="1 2">
    <name type="scientific">Paenibacillus lutimineralis</name>
    <dbReference type="NCBI Taxonomy" id="2707005"/>
    <lineage>
        <taxon>Bacteria</taxon>
        <taxon>Bacillati</taxon>
        <taxon>Bacillota</taxon>
        <taxon>Bacilli</taxon>
        <taxon>Bacillales</taxon>
        <taxon>Paenibacillaceae</taxon>
        <taxon>Paenibacillus</taxon>
    </lineage>
</organism>
<dbReference type="AlphaFoldDB" id="A0A3S9UY45"/>
<dbReference type="Proteomes" id="UP000270678">
    <property type="component" value="Chromosome"/>
</dbReference>
<dbReference type="InterPro" id="IPR015315">
    <property type="entry name" value="DUF1963"/>
</dbReference>
<name>A0A3S9UY45_9BACL</name>
<keyword evidence="2" id="KW-1185">Reference proteome</keyword>
<evidence type="ECO:0000313" key="2">
    <source>
        <dbReference type="Proteomes" id="UP000270678"/>
    </source>
</evidence>
<dbReference type="SUPFAM" id="SSF103032">
    <property type="entry name" value="Hypothetical protein YwqG"/>
    <property type="match status" value="1"/>
</dbReference>
<dbReference type="InterPro" id="IPR035948">
    <property type="entry name" value="YwqG-like_sf"/>
</dbReference>
<dbReference type="Pfam" id="PF09234">
    <property type="entry name" value="DUF1963"/>
    <property type="match status" value="1"/>
</dbReference>
<evidence type="ECO:0000313" key="1">
    <source>
        <dbReference type="EMBL" id="AZS15220.1"/>
    </source>
</evidence>
<protein>
    <submittedName>
        <fullName evidence="1">DUF1963 domain-containing protein</fullName>
    </submittedName>
</protein>
<reference evidence="2" key="1">
    <citation type="submission" date="2018-12" db="EMBL/GenBank/DDBJ databases">
        <title>Complete genome sequence of Paenibacillus sp. MBLB1234.</title>
        <authorList>
            <person name="Nam Y.-D."/>
            <person name="Kang J."/>
            <person name="Chung W.-H."/>
            <person name="Park Y.S."/>
        </authorList>
    </citation>
    <scope>NUCLEOTIDE SEQUENCE [LARGE SCALE GENOMIC DNA]</scope>
    <source>
        <strain evidence="2">MBLB1234</strain>
    </source>
</reference>
<dbReference type="PANTHER" id="PTHR36436:SF6">
    <property type="entry name" value="SLL5081 PROTEIN"/>
    <property type="match status" value="1"/>
</dbReference>
<sequence length="294" mass="33923">MLSESNKNRLEQMVREHQFEHALGYLQESVRQGIRWSKKEMEDYSESGVSRIGGDSDLPSSVEWPLDSEGTPMTFLAQLRLSELAAQDESSLLPKEGMLYFFVGVDEPAYNIEHKVLYLRDEELKEAYRRMTPEETSQEENFKGYKLKARSSIEPPNYGYVDYELLEDEEHDYEQYEELCFELTEADSDDLAVMFGYPATQHGDCEYEAALQMLTGATYNYSVQDAMKQITAHLKGDVHKAEQEVRDTLLLLALDSDQDVGFCWWDAGELQFFIRKDDLLSGDFSHTYCSLYSS</sequence>
<dbReference type="Gene3D" id="2.30.320.10">
    <property type="entry name" value="YwqG-like"/>
    <property type="match status" value="1"/>
</dbReference>
<dbReference type="EMBL" id="CP034346">
    <property type="protein sequence ID" value="AZS15220.1"/>
    <property type="molecule type" value="Genomic_DNA"/>
</dbReference>
<dbReference type="KEGG" id="plut:EI981_12605"/>
<accession>A0A3S9UY45</accession>
<dbReference type="PANTHER" id="PTHR36436">
    <property type="entry name" value="SLL5081 PROTEIN"/>
    <property type="match status" value="1"/>
</dbReference>